<dbReference type="EMBL" id="ADBV01000877">
    <property type="protein sequence ID" value="EJW86081.1"/>
    <property type="molecule type" value="Genomic_DNA"/>
</dbReference>
<name>J9EU39_WUCBA</name>
<protein>
    <submittedName>
        <fullName evidence="1">Uncharacterized protein</fullName>
    </submittedName>
</protein>
<proteinExistence type="predicted"/>
<evidence type="ECO:0000313" key="1">
    <source>
        <dbReference type="EMBL" id="EJW86081.1"/>
    </source>
</evidence>
<comment type="caution">
    <text evidence="1">The sequence shown here is derived from an EMBL/GenBank/DDBJ whole genome shotgun (WGS) entry which is preliminary data.</text>
</comment>
<organism evidence="1 2">
    <name type="scientific">Wuchereria bancrofti</name>
    <dbReference type="NCBI Taxonomy" id="6293"/>
    <lineage>
        <taxon>Eukaryota</taxon>
        <taxon>Metazoa</taxon>
        <taxon>Ecdysozoa</taxon>
        <taxon>Nematoda</taxon>
        <taxon>Chromadorea</taxon>
        <taxon>Rhabditida</taxon>
        <taxon>Spirurina</taxon>
        <taxon>Spiruromorpha</taxon>
        <taxon>Filarioidea</taxon>
        <taxon>Onchocercidae</taxon>
        <taxon>Wuchereria</taxon>
    </lineage>
</organism>
<dbReference type="AlphaFoldDB" id="J9EU39"/>
<reference evidence="2" key="1">
    <citation type="submission" date="2012-08" db="EMBL/GenBank/DDBJ databases">
        <title>The Genome Sequence of Wuchereria bancrofti.</title>
        <authorList>
            <person name="Nutman T.B."/>
            <person name="Fink D.L."/>
            <person name="Russ C."/>
            <person name="Young S."/>
            <person name="Zeng Q."/>
            <person name="Koehrsen M."/>
            <person name="Alvarado L."/>
            <person name="Berlin A."/>
            <person name="Chapman S.B."/>
            <person name="Chen Z."/>
            <person name="Freedman E."/>
            <person name="Gellesch M."/>
            <person name="Goldberg J."/>
            <person name="Griggs A."/>
            <person name="Gujja S."/>
            <person name="Heilman E.R."/>
            <person name="Heiman D."/>
            <person name="Hepburn T."/>
            <person name="Howarth C."/>
            <person name="Jen D."/>
            <person name="Larson L."/>
            <person name="Lewis B."/>
            <person name="Mehta T."/>
            <person name="Park D."/>
            <person name="Pearson M."/>
            <person name="Roberts A."/>
            <person name="Saif S."/>
            <person name="Shea T."/>
            <person name="Shenoy N."/>
            <person name="Sisk P."/>
            <person name="Stolte C."/>
            <person name="Sykes S."/>
            <person name="Walk T."/>
            <person name="White J."/>
            <person name="Yandava C."/>
            <person name="Haas B."/>
            <person name="Henn M.R."/>
            <person name="Nusbaum C."/>
            <person name="Birren B."/>
        </authorList>
    </citation>
    <scope>NUCLEOTIDE SEQUENCE [LARGE SCALE GENOMIC DNA]</scope>
    <source>
        <strain evidence="2">NA</strain>
    </source>
</reference>
<sequence length="61" mass="7243">MTENISEGDLMQWQNSSADNFVESLKRINGNFENYHEFGHVDIDTRRRILSIFCERFQESS</sequence>
<feature type="non-terminal residue" evidence="1">
    <location>
        <position position="61"/>
    </location>
</feature>
<gene>
    <name evidence="1" type="ORF">WUBG_03009</name>
</gene>
<dbReference type="Proteomes" id="UP000004810">
    <property type="component" value="Unassembled WGS sequence"/>
</dbReference>
<accession>J9EU39</accession>
<evidence type="ECO:0000313" key="2">
    <source>
        <dbReference type="Proteomes" id="UP000004810"/>
    </source>
</evidence>